<gene>
    <name evidence="1" type="ORF">GDS87_11735</name>
</gene>
<dbReference type="EMBL" id="CP045835">
    <property type="protein sequence ID" value="QGG51578.1"/>
    <property type="molecule type" value="Genomic_DNA"/>
</dbReference>
<protein>
    <submittedName>
        <fullName evidence="1">Uncharacterized protein</fullName>
    </submittedName>
</protein>
<keyword evidence="2" id="KW-1185">Reference proteome</keyword>
<proteinExistence type="predicted"/>
<evidence type="ECO:0000313" key="2">
    <source>
        <dbReference type="Proteomes" id="UP000373269"/>
    </source>
</evidence>
<evidence type="ECO:0000313" key="1">
    <source>
        <dbReference type="EMBL" id="QGG51578.1"/>
    </source>
</evidence>
<accession>A0ABX6DF26</accession>
<reference evidence="1 2" key="1">
    <citation type="submission" date="2019-11" db="EMBL/GenBank/DDBJ databases">
        <title>Whole Genome Sequencing and Comparative Genomic Analyses of Lysinibacillus pakistanensis LZH-9, a Halotolerant Strain with Excellent COD Removal Capability.</title>
        <authorList>
            <person name="Zhou H."/>
        </authorList>
    </citation>
    <scope>NUCLEOTIDE SEQUENCE [LARGE SCALE GENOMIC DNA]</scope>
    <source>
        <strain evidence="1 2">LZH-9</strain>
    </source>
</reference>
<dbReference type="Proteomes" id="UP000373269">
    <property type="component" value="Chromosome"/>
</dbReference>
<sequence>MQQLTIFDYPAEQKHIFQVHDKVRLQLVDEAINFEIYNYRKYYCEHLIGKMGTVLEVKGNTVTVQINGVTIPCEACELEWIA</sequence>
<dbReference type="RefSeq" id="WP_369595734.1">
    <property type="nucleotide sequence ID" value="NZ_CP045835.1"/>
</dbReference>
<name>A0ABX6DF26_9BACI</name>
<organism evidence="1 2">
    <name type="scientific">Lysinibacillus pakistanensis</name>
    <dbReference type="NCBI Taxonomy" id="759811"/>
    <lineage>
        <taxon>Bacteria</taxon>
        <taxon>Bacillati</taxon>
        <taxon>Bacillota</taxon>
        <taxon>Bacilli</taxon>
        <taxon>Bacillales</taxon>
        <taxon>Bacillaceae</taxon>
        <taxon>Lysinibacillus</taxon>
    </lineage>
</organism>